<keyword evidence="14" id="KW-1185">Reference proteome</keyword>
<sequence>MKPAATRIVISGGGTGGHIYPAIAIANALKELRPEVELLFVGALGKMEMEKVPRAGYDIIGLPVVGFQRSFSPANLLFPFKLVNSLLKARRIIRDFKPQVAVGVGGFASGPLLQMASLAGIPTLIQEQNSRAGVTNRMLAKKAAKICVAYPGMERFFPNHKIKLTGNPVRKDIINLSGKKTEGLKHFGLSENARTLFVMGGSLGARSINESLAASLPEIASSGVQVIWQTGKSFVEQARNRIAELGLQNTVKSSDFIYEMDLAYAAADVVISRAGALSVSEICLAAKPSVLVPYPFAAEDHQTSNALSLVRQNAALMVKDSEAMQLLAKTALELLADPGAQKTLSANCSKSGFPDAAHEIAKEILTLADKHPV</sequence>
<comment type="catalytic activity">
    <reaction evidence="10">
        <text>di-trans,octa-cis-undecaprenyl diphospho-N-acetyl-alpha-D-muramoyl-L-alanyl-D-glutamyl-meso-2,6-diaminopimeloyl-D-alanyl-D-alanine + UDP-N-acetyl-alpha-D-glucosamine = di-trans,octa-cis-undecaprenyl diphospho-[N-acetyl-alpha-D-glucosaminyl-(1-&gt;4)]-N-acetyl-alpha-D-muramoyl-L-alanyl-D-glutamyl-meso-2,6-diaminopimeloyl-D-alanyl-D-alanine + UDP + H(+)</text>
        <dbReference type="Rhea" id="RHEA:31227"/>
        <dbReference type="ChEBI" id="CHEBI:15378"/>
        <dbReference type="ChEBI" id="CHEBI:57705"/>
        <dbReference type="ChEBI" id="CHEBI:58223"/>
        <dbReference type="ChEBI" id="CHEBI:61387"/>
        <dbReference type="ChEBI" id="CHEBI:61388"/>
        <dbReference type="EC" id="2.4.1.227"/>
    </reaction>
</comment>
<reference evidence="14" key="1">
    <citation type="journal article" date="2019" name="Int. J. Syst. Evol. Microbiol.">
        <title>The Global Catalogue of Microorganisms (GCM) 10K type strain sequencing project: providing services to taxonomists for standard genome sequencing and annotation.</title>
        <authorList>
            <consortium name="The Broad Institute Genomics Platform"/>
            <consortium name="The Broad Institute Genome Sequencing Center for Infectious Disease"/>
            <person name="Wu L."/>
            <person name="Ma J."/>
        </authorList>
    </citation>
    <scope>NUCLEOTIDE SEQUENCE [LARGE SCALE GENOMIC DNA]</scope>
    <source>
        <strain evidence="14">JCM 31920</strain>
    </source>
</reference>
<feature type="binding site" evidence="10">
    <location>
        <position position="302"/>
    </location>
    <ligand>
        <name>UDP-N-acetyl-alpha-D-glucosamine</name>
        <dbReference type="ChEBI" id="CHEBI:57705"/>
    </ligand>
</feature>
<dbReference type="PANTHER" id="PTHR21015">
    <property type="entry name" value="UDP-N-ACETYLGLUCOSAMINE--N-ACETYLMURAMYL-(PENTAPEPTIDE) PYROPHOSPHORYL-UNDECAPRENOL N-ACETYLGLUCOSAMINE TRANSFERASE 1"/>
    <property type="match status" value="1"/>
</dbReference>
<dbReference type="NCBIfam" id="TIGR01133">
    <property type="entry name" value="murG"/>
    <property type="match status" value="1"/>
</dbReference>
<keyword evidence="1 10" id="KW-1003">Cell membrane</keyword>
<evidence type="ECO:0000313" key="13">
    <source>
        <dbReference type="EMBL" id="GAA4437604.1"/>
    </source>
</evidence>
<dbReference type="HAMAP" id="MF_00033">
    <property type="entry name" value="MurG"/>
    <property type="match status" value="1"/>
</dbReference>
<feature type="binding site" evidence="10">
    <location>
        <position position="202"/>
    </location>
    <ligand>
        <name>UDP-N-acetyl-alpha-D-glucosamine</name>
        <dbReference type="ChEBI" id="CHEBI:57705"/>
    </ligand>
</feature>
<dbReference type="InterPro" id="IPR006009">
    <property type="entry name" value="GlcNAc_MurG"/>
</dbReference>
<keyword evidence="5 10" id="KW-0133">Cell shape</keyword>
<proteinExistence type="inferred from homology"/>
<dbReference type="Pfam" id="PF04101">
    <property type="entry name" value="Glyco_tran_28_C"/>
    <property type="match status" value="1"/>
</dbReference>
<comment type="caution">
    <text evidence="13">The sequence shown here is derived from an EMBL/GenBank/DDBJ whole genome shotgun (WGS) entry which is preliminary data.</text>
</comment>
<keyword evidence="4 10" id="KW-0808">Transferase</keyword>
<feature type="binding site" evidence="10">
    <location>
        <position position="170"/>
    </location>
    <ligand>
        <name>UDP-N-acetyl-alpha-D-glucosamine</name>
        <dbReference type="ChEBI" id="CHEBI:57705"/>
    </ligand>
</feature>
<evidence type="ECO:0000256" key="1">
    <source>
        <dbReference type="ARBA" id="ARBA00022475"/>
    </source>
</evidence>
<keyword evidence="7 10" id="KW-0472">Membrane</keyword>
<evidence type="ECO:0000256" key="2">
    <source>
        <dbReference type="ARBA" id="ARBA00022618"/>
    </source>
</evidence>
<feature type="domain" description="Glycosyl transferase family 28 C-terminal" evidence="12">
    <location>
        <begin position="195"/>
        <end position="359"/>
    </location>
</feature>
<dbReference type="RefSeq" id="WP_345028006.1">
    <property type="nucleotide sequence ID" value="NZ_BAABEY010000018.1"/>
</dbReference>
<comment type="similarity">
    <text evidence="10">Belongs to the glycosyltransferase 28 family. MurG subfamily.</text>
</comment>
<keyword evidence="8 10" id="KW-0131">Cell cycle</keyword>
<feature type="binding site" evidence="10">
    <location>
        <begin position="276"/>
        <end position="281"/>
    </location>
    <ligand>
        <name>UDP-N-acetyl-alpha-D-glucosamine</name>
        <dbReference type="ChEBI" id="CHEBI:57705"/>
    </ligand>
</feature>
<dbReference type="InterPro" id="IPR007235">
    <property type="entry name" value="Glyco_trans_28_C"/>
</dbReference>
<evidence type="ECO:0000259" key="12">
    <source>
        <dbReference type="Pfam" id="PF04101"/>
    </source>
</evidence>
<feature type="domain" description="Glycosyltransferase family 28 N-terminal" evidence="11">
    <location>
        <begin position="8"/>
        <end position="147"/>
    </location>
</feature>
<evidence type="ECO:0000259" key="11">
    <source>
        <dbReference type="Pfam" id="PF03033"/>
    </source>
</evidence>
<dbReference type="Pfam" id="PF03033">
    <property type="entry name" value="Glyco_transf_28"/>
    <property type="match status" value="1"/>
</dbReference>
<keyword evidence="6 10" id="KW-0573">Peptidoglycan synthesis</keyword>
<dbReference type="Proteomes" id="UP001501508">
    <property type="component" value="Unassembled WGS sequence"/>
</dbReference>
<keyword evidence="9 10" id="KW-0961">Cell wall biogenesis/degradation</keyword>
<evidence type="ECO:0000256" key="5">
    <source>
        <dbReference type="ARBA" id="ARBA00022960"/>
    </source>
</evidence>
<dbReference type="InterPro" id="IPR004276">
    <property type="entry name" value="GlycoTrans_28_N"/>
</dbReference>
<dbReference type="PANTHER" id="PTHR21015:SF22">
    <property type="entry name" value="GLYCOSYLTRANSFERASE"/>
    <property type="match status" value="1"/>
</dbReference>
<dbReference type="SUPFAM" id="SSF53756">
    <property type="entry name" value="UDP-Glycosyltransferase/glycogen phosphorylase"/>
    <property type="match status" value="1"/>
</dbReference>
<comment type="function">
    <text evidence="10">Cell wall formation. Catalyzes the transfer of a GlcNAc subunit on undecaprenyl-pyrophosphoryl-MurNAc-pentapeptide (lipid intermediate I) to form undecaprenyl-pyrophosphoryl-MurNAc-(pentapeptide)GlcNAc (lipid intermediate II).</text>
</comment>
<protein>
    <recommendedName>
        <fullName evidence="10">UDP-N-acetylglucosamine--N-acetylmuramyl-(pentapeptide) pyrophosphoryl-undecaprenol N-acetylglucosamine transferase</fullName>
        <ecNumber evidence="10">2.4.1.227</ecNumber>
    </recommendedName>
    <alternativeName>
        <fullName evidence="10">Undecaprenyl-PP-MurNAc-pentapeptide-UDPGlcNAc GlcNAc transferase</fullName>
    </alternativeName>
</protein>
<comment type="pathway">
    <text evidence="10">Cell wall biogenesis; peptidoglycan biosynthesis.</text>
</comment>
<dbReference type="CDD" id="cd03785">
    <property type="entry name" value="GT28_MurG"/>
    <property type="match status" value="1"/>
</dbReference>
<accession>A0ABP8LWZ3</accession>
<evidence type="ECO:0000256" key="4">
    <source>
        <dbReference type="ARBA" id="ARBA00022679"/>
    </source>
</evidence>
<gene>
    <name evidence="10 13" type="primary">murG</name>
    <name evidence="13" type="ORF">GCM10023091_17060</name>
</gene>
<evidence type="ECO:0000256" key="7">
    <source>
        <dbReference type="ARBA" id="ARBA00023136"/>
    </source>
</evidence>
<feature type="binding site" evidence="10">
    <location>
        <position position="257"/>
    </location>
    <ligand>
        <name>UDP-N-acetyl-alpha-D-glucosamine</name>
        <dbReference type="ChEBI" id="CHEBI:57705"/>
    </ligand>
</feature>
<dbReference type="EMBL" id="BAABEY010000018">
    <property type="protein sequence ID" value="GAA4437604.1"/>
    <property type="molecule type" value="Genomic_DNA"/>
</dbReference>
<evidence type="ECO:0000313" key="14">
    <source>
        <dbReference type="Proteomes" id="UP001501508"/>
    </source>
</evidence>
<evidence type="ECO:0000256" key="3">
    <source>
        <dbReference type="ARBA" id="ARBA00022676"/>
    </source>
</evidence>
<evidence type="ECO:0000256" key="8">
    <source>
        <dbReference type="ARBA" id="ARBA00023306"/>
    </source>
</evidence>
<dbReference type="Gene3D" id="3.40.50.2000">
    <property type="entry name" value="Glycogen Phosphorylase B"/>
    <property type="match status" value="2"/>
</dbReference>
<name>A0ABP8LWZ3_9BACT</name>
<evidence type="ECO:0000256" key="10">
    <source>
        <dbReference type="HAMAP-Rule" id="MF_00033"/>
    </source>
</evidence>
<feature type="binding site" evidence="10">
    <location>
        <position position="129"/>
    </location>
    <ligand>
        <name>UDP-N-acetyl-alpha-D-glucosamine</name>
        <dbReference type="ChEBI" id="CHEBI:57705"/>
    </ligand>
</feature>
<evidence type="ECO:0000256" key="6">
    <source>
        <dbReference type="ARBA" id="ARBA00022984"/>
    </source>
</evidence>
<dbReference type="EC" id="2.4.1.227" evidence="10"/>
<evidence type="ECO:0000256" key="9">
    <source>
        <dbReference type="ARBA" id="ARBA00023316"/>
    </source>
</evidence>
<comment type="subcellular location">
    <subcellularLocation>
        <location evidence="10">Cell membrane</location>
        <topology evidence="10">Peripheral membrane protein</topology>
        <orientation evidence="10">Cytoplasmic side</orientation>
    </subcellularLocation>
</comment>
<feature type="binding site" evidence="10">
    <location>
        <begin position="15"/>
        <end position="17"/>
    </location>
    <ligand>
        <name>UDP-N-acetyl-alpha-D-glucosamine</name>
        <dbReference type="ChEBI" id="CHEBI:57705"/>
    </ligand>
</feature>
<organism evidence="13 14">
    <name type="scientific">Ravibacter arvi</name>
    <dbReference type="NCBI Taxonomy" id="2051041"/>
    <lineage>
        <taxon>Bacteria</taxon>
        <taxon>Pseudomonadati</taxon>
        <taxon>Bacteroidota</taxon>
        <taxon>Cytophagia</taxon>
        <taxon>Cytophagales</taxon>
        <taxon>Spirosomataceae</taxon>
        <taxon>Ravibacter</taxon>
    </lineage>
</organism>
<keyword evidence="3 10" id="KW-0328">Glycosyltransferase</keyword>
<keyword evidence="2 10" id="KW-0132">Cell division</keyword>